<evidence type="ECO:0000256" key="3">
    <source>
        <dbReference type="ARBA" id="ARBA00023163"/>
    </source>
</evidence>
<feature type="region of interest" description="Disordered" evidence="5">
    <location>
        <begin position="489"/>
        <end position="581"/>
    </location>
</feature>
<dbReference type="RefSeq" id="XP_025567295.1">
    <property type="nucleotide sequence ID" value="XM_025702630.1"/>
</dbReference>
<evidence type="ECO:0000256" key="2">
    <source>
        <dbReference type="ARBA" id="ARBA00023125"/>
    </source>
</evidence>
<dbReference type="OrthoDB" id="6247875at2759"/>
<name>A0A319BMC7_ASPVC</name>
<dbReference type="GO" id="GO:0000122">
    <property type="term" value="P:negative regulation of transcription by RNA polymerase II"/>
    <property type="evidence" value="ECO:0007669"/>
    <property type="project" value="TreeGrafter"/>
</dbReference>
<dbReference type="InterPro" id="IPR050140">
    <property type="entry name" value="SRY-related_HMG-box_TF-like"/>
</dbReference>
<keyword evidence="1" id="KW-0805">Transcription regulation</keyword>
<keyword evidence="2 4" id="KW-0238">DNA-binding</keyword>
<dbReference type="GO" id="GO:0001228">
    <property type="term" value="F:DNA-binding transcription activator activity, RNA polymerase II-specific"/>
    <property type="evidence" value="ECO:0007669"/>
    <property type="project" value="TreeGrafter"/>
</dbReference>
<dbReference type="SUPFAM" id="SSF47095">
    <property type="entry name" value="HMG-box"/>
    <property type="match status" value="1"/>
</dbReference>
<feature type="domain" description="HMG box" evidence="6">
    <location>
        <begin position="339"/>
        <end position="407"/>
    </location>
</feature>
<feature type="compositionally biased region" description="Basic and acidic residues" evidence="5">
    <location>
        <begin position="506"/>
        <end position="517"/>
    </location>
</feature>
<dbReference type="GeneID" id="37207222"/>
<feature type="region of interest" description="Disordered" evidence="5">
    <location>
        <begin position="723"/>
        <end position="772"/>
    </location>
</feature>
<dbReference type="CDD" id="cd01389">
    <property type="entry name" value="HMG-box_ROX1-like"/>
    <property type="match status" value="1"/>
</dbReference>
<organism evidence="7 8">
    <name type="scientific">Aspergillus vadensis (strain CBS 113365 / IMI 142717 / IBT 24658)</name>
    <dbReference type="NCBI Taxonomy" id="1448311"/>
    <lineage>
        <taxon>Eukaryota</taxon>
        <taxon>Fungi</taxon>
        <taxon>Dikarya</taxon>
        <taxon>Ascomycota</taxon>
        <taxon>Pezizomycotina</taxon>
        <taxon>Eurotiomycetes</taxon>
        <taxon>Eurotiomycetidae</taxon>
        <taxon>Eurotiales</taxon>
        <taxon>Aspergillaceae</taxon>
        <taxon>Aspergillus</taxon>
        <taxon>Aspergillus subgen. Circumdati</taxon>
    </lineage>
</organism>
<dbReference type="PANTHER" id="PTHR10270">
    <property type="entry name" value="SOX TRANSCRIPTION FACTOR"/>
    <property type="match status" value="1"/>
</dbReference>
<evidence type="ECO:0000313" key="7">
    <source>
        <dbReference type="EMBL" id="PYH73501.1"/>
    </source>
</evidence>
<evidence type="ECO:0000256" key="4">
    <source>
        <dbReference type="PROSITE-ProRule" id="PRU00267"/>
    </source>
</evidence>
<dbReference type="EMBL" id="KZ821615">
    <property type="protein sequence ID" value="PYH73501.1"/>
    <property type="molecule type" value="Genomic_DNA"/>
</dbReference>
<dbReference type="AlphaFoldDB" id="A0A319BMC7"/>
<dbReference type="SMART" id="SM00398">
    <property type="entry name" value="HMG"/>
    <property type="match status" value="1"/>
</dbReference>
<accession>A0A319BMC7</accession>
<feature type="compositionally biased region" description="Low complexity" evidence="5">
    <location>
        <begin position="760"/>
        <end position="772"/>
    </location>
</feature>
<dbReference type="SUPFAM" id="SSF52266">
    <property type="entry name" value="SGNH hydrolase"/>
    <property type="match status" value="1"/>
</dbReference>
<dbReference type="GO" id="GO:0005634">
    <property type="term" value="C:nucleus"/>
    <property type="evidence" value="ECO:0007669"/>
    <property type="project" value="UniProtKB-UniRule"/>
</dbReference>
<proteinExistence type="predicted"/>
<feature type="region of interest" description="Disordered" evidence="5">
    <location>
        <begin position="411"/>
        <end position="438"/>
    </location>
</feature>
<dbReference type="Pfam" id="PF00505">
    <property type="entry name" value="HMG_box"/>
    <property type="match status" value="1"/>
</dbReference>
<dbReference type="Gene3D" id="1.10.30.10">
    <property type="entry name" value="High mobility group box domain"/>
    <property type="match status" value="1"/>
</dbReference>
<dbReference type="PANTHER" id="PTHR10270:SF320">
    <property type="entry name" value="BOX TRANSCRIPTIONAL REGULATOR, PUTATIVE (AFU_ORTHOLOGUE AFUA_4G10820)-RELATED"/>
    <property type="match status" value="1"/>
</dbReference>
<dbReference type="FunFam" id="1.10.30.10:FF:000041">
    <property type="entry name" value="HMG box family protein"/>
    <property type="match status" value="1"/>
</dbReference>
<dbReference type="CDD" id="cd01846">
    <property type="entry name" value="fatty_acyltransferase_like"/>
    <property type="match status" value="1"/>
</dbReference>
<dbReference type="GO" id="GO:0000978">
    <property type="term" value="F:RNA polymerase II cis-regulatory region sequence-specific DNA binding"/>
    <property type="evidence" value="ECO:0007669"/>
    <property type="project" value="TreeGrafter"/>
</dbReference>
<dbReference type="GO" id="GO:0030154">
    <property type="term" value="P:cell differentiation"/>
    <property type="evidence" value="ECO:0007669"/>
    <property type="project" value="TreeGrafter"/>
</dbReference>
<gene>
    <name evidence="7" type="ORF">BO88DRAFT_330421</name>
</gene>
<evidence type="ECO:0000256" key="5">
    <source>
        <dbReference type="SAM" id="MobiDB-lite"/>
    </source>
</evidence>
<evidence type="ECO:0000259" key="6">
    <source>
        <dbReference type="PROSITE" id="PS50118"/>
    </source>
</evidence>
<evidence type="ECO:0000256" key="1">
    <source>
        <dbReference type="ARBA" id="ARBA00023015"/>
    </source>
</evidence>
<feature type="compositionally biased region" description="Polar residues" evidence="5">
    <location>
        <begin position="424"/>
        <end position="436"/>
    </location>
</feature>
<dbReference type="InterPro" id="IPR009071">
    <property type="entry name" value="HMG_box_dom"/>
</dbReference>
<dbReference type="InterPro" id="IPR036514">
    <property type="entry name" value="SGNH_hydro_sf"/>
</dbReference>
<keyword evidence="4" id="KW-0539">Nucleus</keyword>
<dbReference type="Proteomes" id="UP000248405">
    <property type="component" value="Unassembled WGS sequence"/>
</dbReference>
<dbReference type="Gene3D" id="3.40.50.1110">
    <property type="entry name" value="SGNH hydrolase"/>
    <property type="match status" value="1"/>
</dbReference>
<dbReference type="PROSITE" id="PS50118">
    <property type="entry name" value="HMG_BOX_2"/>
    <property type="match status" value="1"/>
</dbReference>
<dbReference type="InterPro" id="IPR036910">
    <property type="entry name" value="HMG_box_dom_sf"/>
</dbReference>
<protein>
    <recommendedName>
        <fullName evidence="6">HMG box domain-containing protein</fullName>
    </recommendedName>
</protein>
<feature type="DNA-binding region" description="HMG box" evidence="4">
    <location>
        <begin position="339"/>
        <end position="407"/>
    </location>
</feature>
<keyword evidence="8" id="KW-1185">Reference proteome</keyword>
<reference evidence="7" key="1">
    <citation type="submission" date="2016-12" db="EMBL/GenBank/DDBJ databases">
        <title>The genomes of Aspergillus section Nigri reveals drivers in fungal speciation.</title>
        <authorList>
            <consortium name="DOE Joint Genome Institute"/>
            <person name="Vesth T.C."/>
            <person name="Nybo J."/>
            <person name="Theobald S."/>
            <person name="Brandl J."/>
            <person name="Frisvad J.C."/>
            <person name="Nielsen K.F."/>
            <person name="Lyhne E.K."/>
            <person name="Kogle M.E."/>
            <person name="Kuo A."/>
            <person name="Riley R."/>
            <person name="Clum A."/>
            <person name="Nolan M."/>
            <person name="Lipzen A."/>
            <person name="Salamov A."/>
            <person name="Henrissat B."/>
            <person name="Wiebenga A."/>
            <person name="De Vries R.P."/>
            <person name="Grigoriev I.V."/>
            <person name="Mortensen U.H."/>
            <person name="Andersen M.R."/>
            <person name="Baker S.E."/>
        </authorList>
    </citation>
    <scope>NUCLEOTIDE SEQUENCE [LARGE SCALE GENOMIC DNA]</scope>
    <source>
        <strain evidence="7">CBS 113365</strain>
    </source>
</reference>
<keyword evidence="3" id="KW-0804">Transcription</keyword>
<sequence>MRLFSKFHAVCALAVCSILLSASFLASQHYYRRVVLTKEPSSDFRATASFDRRLVVFGDSWSDNNAAELQGSVWTDWLCNSFSCHHENLAETAKSLRGNYIGSVVDNTELSGSLLNLYKSPLADLKAQVANWIAAETEATREMDATAVGMRQNRTIVVVSFGVWDLWNVMPKTYEDASHAVDRNIKVIMEELDLLAETWGGNDLKIILTLAPDVTFLPAYRAQGQPQITKHKDAVRIADYWNGELRNNAEDWSNGTIYLFDTNSFLADQIRDWQLFAAGIEEESGLGKNEDPGWENVEDACVQSSQQWMVTSGAQQCDRPEKFLFWNDMHLGPSAHRLLGAEVKAFILYRQHYQAAVVAQNPGLANPEISKIIGEQWRGLPQETKDEWKALAEEEKARHQQQYPEYRYQPRRYGRDGNLRSGASGISHNPPGSTVCSRCGGRVMNPPVSPETPYTPRASFFGGKSAPGEVFSARSSQCRAKDLDRAPNVIKLIPSGNGESRMPRQHFVESRSRSPDSKRRRLGPLGPYDIRERSPDSSYPASPYTPRSAVADSRGLYQPLQQPRPGRNVKEYTPPDPSLKLPPLQTAAHVPGTITPTTPYSHDGPSIEATVMTIPFLNKIKVLAKISPPLTPAYHDGSSFRRGAVIAVDGQDPVLVKMMVEFLNNTLQKEGRYLTRVFGGPEIRSRESYSESEQMGDATVDYLNIISSWHRISDEIVSFVKPSRASSEPKSVDEESTPGVSPRTIIPKTAELQINSPEQSSDNSSVSTVSTGMGSITMPVPVALVPRYQLTTADAFACSVPIGDSYAPLDHWQWMASLWRACVGPDITVYIRECEKDELERLGGNPVEVRLHDARTIVVRRLTSSSSELEEKSLKRVGFEIEDFLTQ</sequence>
<evidence type="ECO:0000313" key="8">
    <source>
        <dbReference type="Proteomes" id="UP000248405"/>
    </source>
</evidence>